<protein>
    <submittedName>
        <fullName evidence="2">Uncharacterized protein</fullName>
    </submittedName>
</protein>
<feature type="compositionally biased region" description="Acidic residues" evidence="1">
    <location>
        <begin position="131"/>
        <end position="144"/>
    </location>
</feature>
<comment type="caution">
    <text evidence="2">The sequence shown here is derived from an EMBL/GenBank/DDBJ whole genome shotgun (WGS) entry which is preliminary data.</text>
</comment>
<organism evidence="2 3">
    <name type="scientific">Ilyodon furcidens</name>
    <name type="common">goldbreast splitfin</name>
    <dbReference type="NCBI Taxonomy" id="33524"/>
    <lineage>
        <taxon>Eukaryota</taxon>
        <taxon>Metazoa</taxon>
        <taxon>Chordata</taxon>
        <taxon>Craniata</taxon>
        <taxon>Vertebrata</taxon>
        <taxon>Euteleostomi</taxon>
        <taxon>Actinopterygii</taxon>
        <taxon>Neopterygii</taxon>
        <taxon>Teleostei</taxon>
        <taxon>Neoteleostei</taxon>
        <taxon>Acanthomorphata</taxon>
        <taxon>Ovalentaria</taxon>
        <taxon>Atherinomorphae</taxon>
        <taxon>Cyprinodontiformes</taxon>
        <taxon>Goodeidae</taxon>
        <taxon>Ilyodon</taxon>
    </lineage>
</organism>
<keyword evidence="3" id="KW-1185">Reference proteome</keyword>
<dbReference type="Proteomes" id="UP001482620">
    <property type="component" value="Unassembled WGS sequence"/>
</dbReference>
<dbReference type="EMBL" id="JAHRIQ010035432">
    <property type="protein sequence ID" value="MEQ2232287.1"/>
    <property type="molecule type" value="Genomic_DNA"/>
</dbReference>
<sequence length="186" mass="21186">MNERRSLEISAWQSRSVFCFRQSSAIFHPVYQRVLAIERGTGCIVGRRGWGESEKAFILTITSCLSCQILWKRFGGSDGVAEKQNKSTFFGFFSISCFFFPPFTSFQAESLLVRRKVWRGNVRRGGGGGGGEDDEEEEDGEEEREISHDRKQNDTHTLRRTHRLFTCVCVSASDGEREREAARVRG</sequence>
<gene>
    <name evidence="2" type="ORF">ILYODFUR_009633</name>
</gene>
<evidence type="ECO:0000313" key="2">
    <source>
        <dbReference type="EMBL" id="MEQ2232287.1"/>
    </source>
</evidence>
<accession>A0ABV0TJ33</accession>
<name>A0ABV0TJ33_9TELE</name>
<evidence type="ECO:0000256" key="1">
    <source>
        <dbReference type="SAM" id="MobiDB-lite"/>
    </source>
</evidence>
<feature type="region of interest" description="Disordered" evidence="1">
    <location>
        <begin position="123"/>
        <end position="157"/>
    </location>
</feature>
<feature type="compositionally biased region" description="Basic and acidic residues" evidence="1">
    <location>
        <begin position="145"/>
        <end position="157"/>
    </location>
</feature>
<evidence type="ECO:0000313" key="3">
    <source>
        <dbReference type="Proteomes" id="UP001482620"/>
    </source>
</evidence>
<proteinExistence type="predicted"/>
<reference evidence="2 3" key="1">
    <citation type="submission" date="2021-06" db="EMBL/GenBank/DDBJ databases">
        <authorList>
            <person name="Palmer J.M."/>
        </authorList>
    </citation>
    <scope>NUCLEOTIDE SEQUENCE [LARGE SCALE GENOMIC DNA]</scope>
    <source>
        <strain evidence="3">if_2019</strain>
        <tissue evidence="2">Muscle</tissue>
    </source>
</reference>